<organism evidence="1 2">
    <name type="scientific">Dibothriocephalus latus</name>
    <name type="common">Fish tapeworm</name>
    <name type="synonym">Diphyllobothrium latum</name>
    <dbReference type="NCBI Taxonomy" id="60516"/>
    <lineage>
        <taxon>Eukaryota</taxon>
        <taxon>Metazoa</taxon>
        <taxon>Spiralia</taxon>
        <taxon>Lophotrochozoa</taxon>
        <taxon>Platyhelminthes</taxon>
        <taxon>Cestoda</taxon>
        <taxon>Eucestoda</taxon>
        <taxon>Diphyllobothriidea</taxon>
        <taxon>Diphyllobothriidae</taxon>
        <taxon>Dibothriocephalus</taxon>
    </lineage>
</organism>
<dbReference type="OrthoDB" id="10409488at2759"/>
<name>A0A3P7NMK8_DIBLA</name>
<sequence>MPQLRLTPRQPPLSSETWQKHLDREGRVTVIHKLQAEIFNGSFKLLDALYVNKATLIRNSRLREP</sequence>
<dbReference type="Proteomes" id="UP000281553">
    <property type="component" value="Unassembled WGS sequence"/>
</dbReference>
<evidence type="ECO:0000313" key="2">
    <source>
        <dbReference type="Proteomes" id="UP000281553"/>
    </source>
</evidence>
<reference evidence="1 2" key="1">
    <citation type="submission" date="2018-11" db="EMBL/GenBank/DDBJ databases">
        <authorList>
            <consortium name="Pathogen Informatics"/>
        </authorList>
    </citation>
    <scope>NUCLEOTIDE SEQUENCE [LARGE SCALE GENOMIC DNA]</scope>
</reference>
<protein>
    <submittedName>
        <fullName evidence="1">Uncharacterized protein</fullName>
    </submittedName>
</protein>
<dbReference type="AlphaFoldDB" id="A0A3P7NMK8"/>
<proteinExistence type="predicted"/>
<keyword evidence="2" id="KW-1185">Reference proteome</keyword>
<evidence type="ECO:0000313" key="1">
    <source>
        <dbReference type="EMBL" id="VDN44145.1"/>
    </source>
</evidence>
<gene>
    <name evidence="1" type="ORF">DILT_LOCUS19274</name>
</gene>
<accession>A0A3P7NMK8</accession>
<dbReference type="EMBL" id="UYRU01110369">
    <property type="protein sequence ID" value="VDN44145.1"/>
    <property type="molecule type" value="Genomic_DNA"/>
</dbReference>